<comment type="subcellular location">
    <subcellularLocation>
        <location evidence="1">Nucleus</location>
    </subcellularLocation>
</comment>
<name>A0AA38IGI8_9CUCU</name>
<dbReference type="Gene3D" id="1.10.10.10">
    <property type="entry name" value="Winged helix-like DNA-binding domain superfamily/Winged helix DNA-binding domain"/>
    <property type="match status" value="1"/>
</dbReference>
<dbReference type="Pfam" id="PF13412">
    <property type="entry name" value="HTH_24"/>
    <property type="match status" value="1"/>
</dbReference>
<evidence type="ECO:0000313" key="3">
    <source>
        <dbReference type="Proteomes" id="UP001168821"/>
    </source>
</evidence>
<protein>
    <submittedName>
        <fullName evidence="2">Uncharacterized protein</fullName>
    </submittedName>
</protein>
<evidence type="ECO:0000256" key="1">
    <source>
        <dbReference type="ARBA" id="ARBA00004123"/>
    </source>
</evidence>
<dbReference type="InterPro" id="IPR009057">
    <property type="entry name" value="Homeodomain-like_sf"/>
</dbReference>
<dbReference type="InterPro" id="IPR036388">
    <property type="entry name" value="WH-like_DNA-bd_sf"/>
</dbReference>
<proteinExistence type="predicted"/>
<keyword evidence="3" id="KW-1185">Reference proteome</keyword>
<gene>
    <name evidence="2" type="ORF">Zmor_015042</name>
</gene>
<dbReference type="EMBL" id="JALNTZ010000004">
    <property type="protein sequence ID" value="KAJ3655935.1"/>
    <property type="molecule type" value="Genomic_DNA"/>
</dbReference>
<dbReference type="GO" id="GO:0005634">
    <property type="term" value="C:nucleus"/>
    <property type="evidence" value="ECO:0007669"/>
    <property type="project" value="UniProtKB-SubCell"/>
</dbReference>
<evidence type="ECO:0000313" key="2">
    <source>
        <dbReference type="EMBL" id="KAJ3655935.1"/>
    </source>
</evidence>
<accession>A0AA38IGI8</accession>
<comment type="caution">
    <text evidence="2">The sequence shown here is derived from an EMBL/GenBank/DDBJ whole genome shotgun (WGS) entry which is preliminary data.</text>
</comment>
<sequence>MVFKQYALRKRILHIYTADSTASYRTIARRLGIGKSTVANVINNFIRRLSIERKPGTGRKTGPVCKKTEAKVVAIFKKSPNISVRDVAKKVGKSSSFVQKVKKREENI</sequence>
<dbReference type="AlphaFoldDB" id="A0AA38IGI8"/>
<dbReference type="SUPFAM" id="SSF46689">
    <property type="entry name" value="Homeodomain-like"/>
    <property type="match status" value="1"/>
</dbReference>
<dbReference type="Proteomes" id="UP001168821">
    <property type="component" value="Unassembled WGS sequence"/>
</dbReference>
<reference evidence="2" key="1">
    <citation type="journal article" date="2023" name="G3 (Bethesda)">
        <title>Whole genome assemblies of Zophobas morio and Tenebrio molitor.</title>
        <authorList>
            <person name="Kaur S."/>
            <person name="Stinson S.A."/>
            <person name="diCenzo G.C."/>
        </authorList>
    </citation>
    <scope>NUCLEOTIDE SEQUENCE</scope>
    <source>
        <strain evidence="2">QUZm001</strain>
    </source>
</reference>
<organism evidence="2 3">
    <name type="scientific">Zophobas morio</name>
    <dbReference type="NCBI Taxonomy" id="2755281"/>
    <lineage>
        <taxon>Eukaryota</taxon>
        <taxon>Metazoa</taxon>
        <taxon>Ecdysozoa</taxon>
        <taxon>Arthropoda</taxon>
        <taxon>Hexapoda</taxon>
        <taxon>Insecta</taxon>
        <taxon>Pterygota</taxon>
        <taxon>Neoptera</taxon>
        <taxon>Endopterygota</taxon>
        <taxon>Coleoptera</taxon>
        <taxon>Polyphaga</taxon>
        <taxon>Cucujiformia</taxon>
        <taxon>Tenebrionidae</taxon>
        <taxon>Zophobas</taxon>
    </lineage>
</organism>